<evidence type="ECO:0000256" key="1">
    <source>
        <dbReference type="SAM" id="MobiDB-lite"/>
    </source>
</evidence>
<feature type="region of interest" description="Disordered" evidence="1">
    <location>
        <begin position="77"/>
        <end position="96"/>
    </location>
</feature>
<dbReference type="EMBL" id="JANPWB010000005">
    <property type="protein sequence ID" value="KAJ1184615.1"/>
    <property type="molecule type" value="Genomic_DNA"/>
</dbReference>
<proteinExistence type="predicted"/>
<name>A0AAV7U6C7_PLEWA</name>
<feature type="non-terminal residue" evidence="2">
    <location>
        <position position="1"/>
    </location>
</feature>
<accession>A0AAV7U6C7</accession>
<sequence>EMSDVYVLVPKTECRWSSQATTSSSETMVAKHWWPPSRIMEPARAEDLEWRSNAGVKNKPRTGDHFREQEMRRVQLDPTAINEPNRPGPRNLQVMK</sequence>
<keyword evidence="3" id="KW-1185">Reference proteome</keyword>
<dbReference type="AlphaFoldDB" id="A0AAV7U6C7"/>
<dbReference type="Proteomes" id="UP001066276">
    <property type="component" value="Chromosome 3_1"/>
</dbReference>
<organism evidence="2 3">
    <name type="scientific">Pleurodeles waltl</name>
    <name type="common">Iberian ribbed newt</name>
    <dbReference type="NCBI Taxonomy" id="8319"/>
    <lineage>
        <taxon>Eukaryota</taxon>
        <taxon>Metazoa</taxon>
        <taxon>Chordata</taxon>
        <taxon>Craniata</taxon>
        <taxon>Vertebrata</taxon>
        <taxon>Euteleostomi</taxon>
        <taxon>Amphibia</taxon>
        <taxon>Batrachia</taxon>
        <taxon>Caudata</taxon>
        <taxon>Salamandroidea</taxon>
        <taxon>Salamandridae</taxon>
        <taxon>Pleurodelinae</taxon>
        <taxon>Pleurodeles</taxon>
    </lineage>
</organism>
<protein>
    <submittedName>
        <fullName evidence="2">Uncharacterized protein</fullName>
    </submittedName>
</protein>
<evidence type="ECO:0000313" key="2">
    <source>
        <dbReference type="EMBL" id="KAJ1184615.1"/>
    </source>
</evidence>
<evidence type="ECO:0000313" key="3">
    <source>
        <dbReference type="Proteomes" id="UP001066276"/>
    </source>
</evidence>
<comment type="caution">
    <text evidence="2">The sequence shown here is derived from an EMBL/GenBank/DDBJ whole genome shotgun (WGS) entry which is preliminary data.</text>
</comment>
<reference evidence="2" key="1">
    <citation type="journal article" date="2022" name="bioRxiv">
        <title>Sequencing and chromosome-scale assembly of the giantPleurodeles waltlgenome.</title>
        <authorList>
            <person name="Brown T."/>
            <person name="Elewa A."/>
            <person name="Iarovenko S."/>
            <person name="Subramanian E."/>
            <person name="Araus A.J."/>
            <person name="Petzold A."/>
            <person name="Susuki M."/>
            <person name="Suzuki K.-i.T."/>
            <person name="Hayashi T."/>
            <person name="Toyoda A."/>
            <person name="Oliveira C."/>
            <person name="Osipova E."/>
            <person name="Leigh N.D."/>
            <person name="Simon A."/>
            <person name="Yun M.H."/>
        </authorList>
    </citation>
    <scope>NUCLEOTIDE SEQUENCE</scope>
    <source>
        <strain evidence="2">20211129_DDA</strain>
        <tissue evidence="2">Liver</tissue>
    </source>
</reference>
<gene>
    <name evidence="2" type="ORF">NDU88_001418</name>
</gene>
<feature type="non-terminal residue" evidence="2">
    <location>
        <position position="96"/>
    </location>
</feature>